<reference evidence="8 9" key="1">
    <citation type="submission" date="2019-11" db="EMBL/GenBank/DDBJ databases">
        <title>Comparative genomics of hydrocarbon-degrading Desulfosarcina strains.</title>
        <authorList>
            <person name="Watanabe M."/>
            <person name="Kojima H."/>
            <person name="Fukui M."/>
        </authorList>
    </citation>
    <scope>NUCLEOTIDE SEQUENCE [LARGE SCALE GENOMIC DNA]</scope>
    <source>
        <strain evidence="8 9">28bB2T</strain>
    </source>
</reference>
<dbReference type="InterPro" id="IPR027417">
    <property type="entry name" value="P-loop_NTPase"/>
</dbReference>
<dbReference type="GO" id="GO:0005524">
    <property type="term" value="F:ATP binding"/>
    <property type="evidence" value="ECO:0007669"/>
    <property type="project" value="UniProtKB-KW"/>
</dbReference>
<dbReference type="Pfam" id="PF00158">
    <property type="entry name" value="Sigma54_activat"/>
    <property type="match status" value="1"/>
</dbReference>
<dbReference type="SMART" id="SM00382">
    <property type="entry name" value="AAA"/>
    <property type="match status" value="1"/>
</dbReference>
<dbReference type="InterPro" id="IPR025662">
    <property type="entry name" value="Sigma_54_int_dom_ATP-bd_1"/>
</dbReference>
<dbReference type="InterPro" id="IPR002078">
    <property type="entry name" value="Sigma_54_int"/>
</dbReference>
<protein>
    <submittedName>
        <fullName evidence="8">ATPase AAA</fullName>
    </submittedName>
</protein>
<keyword evidence="4" id="KW-0238">DNA-binding</keyword>
<dbReference type="KEGG" id="dov:DSCO28_14990"/>
<dbReference type="SUPFAM" id="SSF55781">
    <property type="entry name" value="GAF domain-like"/>
    <property type="match status" value="1"/>
</dbReference>
<dbReference type="GO" id="GO:0006355">
    <property type="term" value="P:regulation of DNA-templated transcription"/>
    <property type="evidence" value="ECO:0007669"/>
    <property type="project" value="InterPro"/>
</dbReference>
<evidence type="ECO:0000256" key="1">
    <source>
        <dbReference type="ARBA" id="ARBA00022741"/>
    </source>
</evidence>
<dbReference type="Gene3D" id="3.40.50.300">
    <property type="entry name" value="P-loop containing nucleotide triphosphate hydrolases"/>
    <property type="match status" value="1"/>
</dbReference>
<dbReference type="Gene3D" id="1.10.10.60">
    <property type="entry name" value="Homeodomain-like"/>
    <property type="match status" value="1"/>
</dbReference>
<keyword evidence="2" id="KW-0067">ATP-binding</keyword>
<dbReference type="CDD" id="cd00009">
    <property type="entry name" value="AAA"/>
    <property type="match status" value="1"/>
</dbReference>
<evidence type="ECO:0000259" key="7">
    <source>
        <dbReference type="PROSITE" id="PS50045"/>
    </source>
</evidence>
<dbReference type="InterPro" id="IPR003593">
    <property type="entry name" value="AAA+_ATPase"/>
</dbReference>
<dbReference type="InterPro" id="IPR058031">
    <property type="entry name" value="AAA_lid_NorR"/>
</dbReference>
<keyword evidence="3" id="KW-0805">Transcription regulation</keyword>
<proteinExistence type="predicted"/>
<dbReference type="InterPro" id="IPR029016">
    <property type="entry name" value="GAF-like_dom_sf"/>
</dbReference>
<dbReference type="PROSITE" id="PS00675">
    <property type="entry name" value="SIGMA54_INTERACT_1"/>
    <property type="match status" value="1"/>
</dbReference>
<evidence type="ECO:0000256" key="5">
    <source>
        <dbReference type="ARBA" id="ARBA00023159"/>
    </source>
</evidence>
<keyword evidence="1" id="KW-0547">Nucleotide-binding</keyword>
<dbReference type="InterPro" id="IPR025944">
    <property type="entry name" value="Sigma_54_int_dom_CS"/>
</dbReference>
<organism evidence="8 9">
    <name type="scientific">Desulfosarcina ovata subsp. sediminis</name>
    <dbReference type="NCBI Taxonomy" id="885957"/>
    <lineage>
        <taxon>Bacteria</taxon>
        <taxon>Pseudomonadati</taxon>
        <taxon>Thermodesulfobacteriota</taxon>
        <taxon>Desulfobacteria</taxon>
        <taxon>Desulfobacterales</taxon>
        <taxon>Desulfosarcinaceae</taxon>
        <taxon>Desulfosarcina</taxon>
    </lineage>
</organism>
<evidence type="ECO:0000256" key="6">
    <source>
        <dbReference type="ARBA" id="ARBA00023163"/>
    </source>
</evidence>
<evidence type="ECO:0000256" key="3">
    <source>
        <dbReference type="ARBA" id="ARBA00023015"/>
    </source>
</evidence>
<evidence type="ECO:0000313" key="8">
    <source>
        <dbReference type="EMBL" id="BBO80933.1"/>
    </source>
</evidence>
<dbReference type="Gene3D" id="1.10.8.60">
    <property type="match status" value="1"/>
</dbReference>
<accession>A0A5K7ZRA4</accession>
<dbReference type="PANTHER" id="PTHR32071">
    <property type="entry name" value="TRANSCRIPTIONAL REGULATORY PROTEIN"/>
    <property type="match status" value="1"/>
</dbReference>
<feature type="domain" description="Sigma-54 factor interaction" evidence="7">
    <location>
        <begin position="219"/>
        <end position="449"/>
    </location>
</feature>
<dbReference type="FunFam" id="3.40.50.300:FF:000006">
    <property type="entry name" value="DNA-binding transcriptional regulator NtrC"/>
    <property type="match status" value="1"/>
</dbReference>
<dbReference type="EMBL" id="AP021876">
    <property type="protein sequence ID" value="BBO80933.1"/>
    <property type="molecule type" value="Genomic_DNA"/>
</dbReference>
<dbReference type="AlphaFoldDB" id="A0A5K7ZRA4"/>
<keyword evidence="5" id="KW-0010">Activator</keyword>
<dbReference type="PANTHER" id="PTHR32071:SF117">
    <property type="entry name" value="PTS-DEPENDENT DIHYDROXYACETONE KINASE OPERON REGULATORY PROTEIN-RELATED"/>
    <property type="match status" value="1"/>
</dbReference>
<keyword evidence="6" id="KW-0804">Transcription</keyword>
<sequence>MFNRTALFSIIYDSYKSWEKVKMVDENEFFRQATLRISSSLKSETALQRCMTYLKQHMPVSGIVLGLYDPNLNMGRLLSFIWPSGITRPEKTFIFPKEYWGWMKNQWENQEKIRIINDFSKEEMPLQQVFAKTWPNDTSHIMMGLRLDEMRLGTLGLFVEGKHRYNESHAHLISLLHEPFAIAISNILQHQEILRLKDILADDNRYLRQEIMEITGKTIIGADFGLRSVMEMVSQVAPLNSPVLLLGETGVGKEVIANAIHYSSKRKNNPYIRVNCGAIPESLIDSELFGHEKGAFTGAISNKRGRFERANAGTIFLDEVGELPPAAQVRLLRVIQQREIERVGGTETLPVDVRIISATHQNLEVMVKSGTFREDLFYRLNVFPITIPPLRYRADDIPALVNHFLEHKSRELGIEQLPSITQEAIEQLQAYRWPGNVRELENFVERALIQTKTGMPFEAIAFSGLARTSDDHTRTPSNKTDESILPMDDIIAMHIKKALAQTRGKVEGIDGAANLLKIHPSTLRGRMRKLGIPFGRQR</sequence>
<dbReference type="Proteomes" id="UP000425960">
    <property type="component" value="Chromosome"/>
</dbReference>
<evidence type="ECO:0000256" key="2">
    <source>
        <dbReference type="ARBA" id="ARBA00022840"/>
    </source>
</evidence>
<dbReference type="PROSITE" id="PS00688">
    <property type="entry name" value="SIGMA54_INTERACT_3"/>
    <property type="match status" value="1"/>
</dbReference>
<evidence type="ECO:0000256" key="4">
    <source>
        <dbReference type="ARBA" id="ARBA00023125"/>
    </source>
</evidence>
<name>A0A5K7ZRA4_9BACT</name>
<dbReference type="Pfam" id="PF25601">
    <property type="entry name" value="AAA_lid_14"/>
    <property type="match status" value="1"/>
</dbReference>
<evidence type="ECO:0000313" key="9">
    <source>
        <dbReference type="Proteomes" id="UP000425960"/>
    </source>
</evidence>
<dbReference type="Gene3D" id="3.30.450.40">
    <property type="match status" value="1"/>
</dbReference>
<dbReference type="SUPFAM" id="SSF52540">
    <property type="entry name" value="P-loop containing nucleoside triphosphate hydrolases"/>
    <property type="match status" value="1"/>
</dbReference>
<gene>
    <name evidence="8" type="ORF">DSCO28_14990</name>
</gene>
<dbReference type="PROSITE" id="PS50045">
    <property type="entry name" value="SIGMA54_INTERACT_4"/>
    <property type="match status" value="1"/>
</dbReference>
<dbReference type="GO" id="GO:0003677">
    <property type="term" value="F:DNA binding"/>
    <property type="evidence" value="ECO:0007669"/>
    <property type="project" value="UniProtKB-KW"/>
</dbReference>